<dbReference type="Pfam" id="PF01909">
    <property type="entry name" value="NTP_transf_2"/>
    <property type="match status" value="1"/>
</dbReference>
<keyword evidence="3" id="KW-1185">Reference proteome</keyword>
<dbReference type="InterPro" id="IPR002934">
    <property type="entry name" value="Polymerase_NTP_transf_dom"/>
</dbReference>
<dbReference type="AlphaFoldDB" id="A0A839H2R0"/>
<protein>
    <submittedName>
        <fullName evidence="2">Nucleotidyltransferase domain-containing protein</fullName>
    </submittedName>
</protein>
<dbReference type="InterPro" id="IPR043519">
    <property type="entry name" value="NT_sf"/>
</dbReference>
<dbReference type="SUPFAM" id="SSF81301">
    <property type="entry name" value="Nucleotidyltransferase"/>
    <property type="match status" value="1"/>
</dbReference>
<feature type="domain" description="Polymerase nucleotidyl transferase" evidence="1">
    <location>
        <begin position="19"/>
        <end position="56"/>
    </location>
</feature>
<dbReference type="Gene3D" id="3.30.460.10">
    <property type="entry name" value="Beta Polymerase, domain 2"/>
    <property type="match status" value="1"/>
</dbReference>
<evidence type="ECO:0000313" key="2">
    <source>
        <dbReference type="EMBL" id="MBB1124755.1"/>
    </source>
</evidence>
<dbReference type="CDD" id="cd05403">
    <property type="entry name" value="NT_KNTase_like"/>
    <property type="match status" value="1"/>
</dbReference>
<dbReference type="RefSeq" id="WP_182581850.1">
    <property type="nucleotide sequence ID" value="NZ_JABVCQ010000001.1"/>
</dbReference>
<name>A0A839H2R0_9GAMM</name>
<dbReference type="Proteomes" id="UP000548632">
    <property type="component" value="Unassembled WGS sequence"/>
</dbReference>
<accession>A0A839H2R0</accession>
<proteinExistence type="predicted"/>
<comment type="caution">
    <text evidence="2">The sequence shown here is derived from an EMBL/GenBank/DDBJ whole genome shotgun (WGS) entry which is preliminary data.</text>
</comment>
<organism evidence="2 3">
    <name type="scientific">Thiospirillum jenense</name>
    <dbReference type="NCBI Taxonomy" id="1653858"/>
    <lineage>
        <taxon>Bacteria</taxon>
        <taxon>Pseudomonadati</taxon>
        <taxon>Pseudomonadota</taxon>
        <taxon>Gammaproteobacteria</taxon>
        <taxon>Chromatiales</taxon>
        <taxon>Chromatiaceae</taxon>
        <taxon>Thiospirillum</taxon>
    </lineage>
</organism>
<dbReference type="EMBL" id="JABVCQ010000001">
    <property type="protein sequence ID" value="MBB1124755.1"/>
    <property type="molecule type" value="Genomic_DNA"/>
</dbReference>
<dbReference type="GO" id="GO:0016779">
    <property type="term" value="F:nucleotidyltransferase activity"/>
    <property type="evidence" value="ECO:0007669"/>
    <property type="project" value="InterPro"/>
</dbReference>
<evidence type="ECO:0000313" key="3">
    <source>
        <dbReference type="Proteomes" id="UP000548632"/>
    </source>
</evidence>
<sequence length="113" mass="12933">MTVLNTLYLLPRYRKMVCAILRQHVPDADVWAYGSRVRGDCHDTSDLDLVIRHPTALETPCPVLADVIEAFSRSNLPIMVQIIDWARIPPAFHREILAGYVVVQWGEAIKFFE</sequence>
<keyword evidence="2" id="KW-0808">Transferase</keyword>
<reference evidence="2 3" key="1">
    <citation type="journal article" date="2020" name="Arch. Microbiol.">
        <title>The genome sequence of the giant phototrophic gammaproteobacterium Thiospirillum jenense gives insight into its physiological properties and phylogenetic relationships.</title>
        <authorList>
            <person name="Imhoff J.F."/>
            <person name="Meyer T.E."/>
            <person name="Kyndt J.A."/>
        </authorList>
    </citation>
    <scope>NUCLEOTIDE SEQUENCE [LARGE SCALE GENOMIC DNA]</scope>
    <source>
        <strain evidence="2 3">DSM 216</strain>
    </source>
</reference>
<evidence type="ECO:0000259" key="1">
    <source>
        <dbReference type="Pfam" id="PF01909"/>
    </source>
</evidence>
<gene>
    <name evidence="2" type="ORF">HUK38_00740</name>
</gene>